<dbReference type="InterPro" id="IPR037185">
    <property type="entry name" value="EmrE-like"/>
</dbReference>
<proteinExistence type="predicted"/>
<protein>
    <submittedName>
        <fullName evidence="3">Drug/metabolite transporter (DMT)-like permease</fullName>
    </submittedName>
</protein>
<evidence type="ECO:0000313" key="3">
    <source>
        <dbReference type="EMBL" id="MBB2927269.1"/>
    </source>
</evidence>
<feature type="transmembrane region" description="Helical" evidence="1">
    <location>
        <begin position="215"/>
        <end position="237"/>
    </location>
</feature>
<dbReference type="Pfam" id="PF00892">
    <property type="entry name" value="EamA"/>
    <property type="match status" value="2"/>
</dbReference>
<reference evidence="3 4" key="1">
    <citation type="submission" date="2020-08" db="EMBL/GenBank/DDBJ databases">
        <title>Genomic Encyclopedia of Type Strains, Phase IV (KMG-V): Genome sequencing to study the core and pangenomes of soil and plant-associated prokaryotes.</title>
        <authorList>
            <person name="Whitman W."/>
        </authorList>
    </citation>
    <scope>NUCLEOTIDE SEQUENCE [LARGE SCALE GENOMIC DNA]</scope>
    <source>
        <strain evidence="3 4">SRMrh-85</strain>
    </source>
</reference>
<comment type="caution">
    <text evidence="3">The sequence shown here is derived from an EMBL/GenBank/DDBJ whole genome shotgun (WGS) entry which is preliminary data.</text>
</comment>
<feature type="transmembrane region" description="Helical" evidence="1">
    <location>
        <begin position="155"/>
        <end position="174"/>
    </location>
</feature>
<keyword evidence="1" id="KW-0472">Membrane</keyword>
<keyword evidence="1" id="KW-1133">Transmembrane helix</keyword>
<dbReference type="PANTHER" id="PTHR22911">
    <property type="entry name" value="ACYL-MALONYL CONDENSING ENZYME-RELATED"/>
    <property type="match status" value="1"/>
</dbReference>
<feature type="transmembrane region" description="Helical" evidence="1">
    <location>
        <begin position="12"/>
        <end position="31"/>
    </location>
</feature>
<accession>A0ABR6FL14</accession>
<feature type="transmembrane region" description="Helical" evidence="1">
    <location>
        <begin position="71"/>
        <end position="91"/>
    </location>
</feature>
<evidence type="ECO:0000313" key="4">
    <source>
        <dbReference type="Proteomes" id="UP000533533"/>
    </source>
</evidence>
<evidence type="ECO:0000256" key="1">
    <source>
        <dbReference type="SAM" id="Phobius"/>
    </source>
</evidence>
<feature type="transmembrane region" description="Helical" evidence="1">
    <location>
        <begin position="37"/>
        <end position="59"/>
    </location>
</feature>
<organism evidence="3 4">
    <name type="scientific">Paraburkholderia silvatlantica</name>
    <dbReference type="NCBI Taxonomy" id="321895"/>
    <lineage>
        <taxon>Bacteria</taxon>
        <taxon>Pseudomonadati</taxon>
        <taxon>Pseudomonadota</taxon>
        <taxon>Betaproteobacteria</taxon>
        <taxon>Burkholderiales</taxon>
        <taxon>Burkholderiaceae</taxon>
        <taxon>Paraburkholderia</taxon>
    </lineage>
</organism>
<dbReference type="SUPFAM" id="SSF103481">
    <property type="entry name" value="Multidrug resistance efflux transporter EmrE"/>
    <property type="match status" value="2"/>
</dbReference>
<evidence type="ECO:0000259" key="2">
    <source>
        <dbReference type="Pfam" id="PF00892"/>
    </source>
</evidence>
<dbReference type="EMBL" id="JACHVZ010000004">
    <property type="protein sequence ID" value="MBB2927269.1"/>
    <property type="molecule type" value="Genomic_DNA"/>
</dbReference>
<dbReference type="RefSeq" id="WP_110383074.1">
    <property type="nucleotide sequence ID" value="NZ_JACHVZ010000004.1"/>
</dbReference>
<gene>
    <name evidence="3" type="ORF">FHX59_001682</name>
</gene>
<feature type="transmembrane region" description="Helical" evidence="1">
    <location>
        <begin position="270"/>
        <end position="290"/>
    </location>
</feature>
<feature type="domain" description="EamA" evidence="2">
    <location>
        <begin position="158"/>
        <end position="287"/>
    </location>
</feature>
<name>A0ABR6FL14_9BURK</name>
<feature type="domain" description="EamA" evidence="2">
    <location>
        <begin position="15"/>
        <end position="142"/>
    </location>
</feature>
<dbReference type="InterPro" id="IPR000620">
    <property type="entry name" value="EamA_dom"/>
</dbReference>
<dbReference type="PANTHER" id="PTHR22911:SF102">
    <property type="entry name" value="MEMBRANE PROTEIN"/>
    <property type="match status" value="1"/>
</dbReference>
<dbReference type="Proteomes" id="UP000533533">
    <property type="component" value="Unassembled WGS sequence"/>
</dbReference>
<feature type="transmembrane region" description="Helical" evidence="1">
    <location>
        <begin position="244"/>
        <end position="264"/>
    </location>
</feature>
<feature type="transmembrane region" description="Helical" evidence="1">
    <location>
        <begin position="186"/>
        <end position="203"/>
    </location>
</feature>
<keyword evidence="4" id="KW-1185">Reference proteome</keyword>
<feature type="transmembrane region" description="Helical" evidence="1">
    <location>
        <begin position="97"/>
        <end position="119"/>
    </location>
</feature>
<sequence length="302" mass="31979">MSSTTPEIRRGAAEMVVAMLMSGTIGWLVVASRQAPINIAFLRCVLGGATLMLVCAALGLLRRKYLPPRTFALAVLGGAAIVANWVLLFAAYSRASISMATAVYNTQPFMLVGLGVVILRERVSASTVAWLAVAFLGLVCVVEVQPAVLAVPGEYLQGVAYAAGAAFLYAISSIITRHLKGTPPHLIALVQLAFGALALAPFIHYGTLPATPLRWAQLVTLGIVHTGIMYVLLYGAIQKLPTAMTGALSFIYPVVAILVDWFAFGQRLAWIQVVGAALILVAAAGVNLGWRIVPQRRSARSA</sequence>
<keyword evidence="1" id="KW-0812">Transmembrane</keyword>
<feature type="transmembrane region" description="Helical" evidence="1">
    <location>
        <begin position="128"/>
        <end position="149"/>
    </location>
</feature>